<organism evidence="1 2">
    <name type="scientific">Schaedlerella arabinosiphila</name>
    <dbReference type="NCBI Taxonomy" id="2044587"/>
    <lineage>
        <taxon>Bacteria</taxon>
        <taxon>Bacillati</taxon>
        <taxon>Bacillota</taxon>
        <taxon>Clostridia</taxon>
        <taxon>Lachnospirales</taxon>
        <taxon>Lachnospiraceae</taxon>
        <taxon>Schaedlerella</taxon>
    </lineage>
</organism>
<name>A0A3R8JTE2_9FIRM</name>
<evidence type="ECO:0000313" key="2">
    <source>
        <dbReference type="Proteomes" id="UP000274920"/>
    </source>
</evidence>
<dbReference type="EMBL" id="RHJS01000002">
    <property type="protein sequence ID" value="RRK35414.1"/>
    <property type="molecule type" value="Genomic_DNA"/>
</dbReference>
<keyword evidence="2" id="KW-1185">Reference proteome</keyword>
<evidence type="ECO:0000313" key="1">
    <source>
        <dbReference type="EMBL" id="RRK35414.1"/>
    </source>
</evidence>
<comment type="caution">
    <text evidence="1">The sequence shown here is derived from an EMBL/GenBank/DDBJ whole genome shotgun (WGS) entry which is preliminary data.</text>
</comment>
<gene>
    <name evidence="1" type="ORF">EBB54_17800</name>
</gene>
<protein>
    <submittedName>
        <fullName evidence="1">Ribonuclease Z</fullName>
    </submittedName>
</protein>
<reference evidence="1" key="1">
    <citation type="submission" date="2018-10" db="EMBL/GenBank/DDBJ databases">
        <title>Schaedlerella arabinophila gen. nov. sp. nov., isolated from the mouse intestinal tract and comparative analysis with the genome of the closely related altered Schaedler flora strain ASF502.</title>
        <authorList>
            <person name="Miyake S."/>
            <person name="Soh M."/>
            <person name="Seedorf H."/>
        </authorList>
    </citation>
    <scope>NUCLEOTIDE SEQUENCE [LARGE SCALE GENOMIC DNA]</scope>
    <source>
        <strain evidence="1">DSM 106076</strain>
    </source>
</reference>
<sequence>MIIIACVDDRNGMMFNNRRQSRDSVVCEDILLECRGKKLYMSPYSGKLFGEAEGADIRISEDILNEAGKGDACFVEETETAGFEEYIGKVILYKWNRRYPADRQFSLDLSDGSWELKRTEEFQGSSHEKVTKEVYERIR</sequence>
<dbReference type="AlphaFoldDB" id="A0A3R8JTE2"/>
<dbReference type="Proteomes" id="UP000274920">
    <property type="component" value="Unassembled WGS sequence"/>
</dbReference>
<dbReference type="RefSeq" id="WP_125128379.1">
    <property type="nucleotide sequence ID" value="NZ_RHJS01000002.1"/>
</dbReference>
<proteinExistence type="predicted"/>
<accession>A0A3R8JTE2</accession>